<dbReference type="GO" id="GO:0005975">
    <property type="term" value="P:carbohydrate metabolic process"/>
    <property type="evidence" value="ECO:0007669"/>
    <property type="project" value="InterPro"/>
</dbReference>
<sequence length="345" mass="38213">MNLNEDFQKLDPSGVEKALTLFPEQIKTTFKQAMESNIPSLNFDSVIVSGMGGSSNAGKIIQGLLECVYDKPFVVYNDYDLPSWVNKNTLVVINSYSGNTEESLSAIISAKKIGSQIVAIATGGKIREMITNNEILGVIINPEETNPTGFPKSGLGVSLGGLIGALIKVGVLKLTSEELNSALDELIETRKNWNAKEIAQWLHGSIPVLFSGRPFLGSLNAGRNAMCEISRNFTEFYDFPEVNHVLVEATQKPISALSKKYLFFESKFIHERVKLRFKITKELFKEQGLTTKTYELKTSSVLSQSLELAHFCAWLGFYISILDDSDPGPEPWIIKLKESLSQPVH</sequence>
<organism evidence="4 5">
    <name type="scientific">Candidatus Woesebacteria bacterium GW2011_GWC2_31_9</name>
    <dbReference type="NCBI Taxonomy" id="1618586"/>
    <lineage>
        <taxon>Bacteria</taxon>
        <taxon>Candidatus Woeseibacteriota</taxon>
    </lineage>
</organism>
<accession>A0A0F9YKA8</accession>
<dbReference type="Gene3D" id="3.40.50.10490">
    <property type="entry name" value="Glucose-6-phosphate isomerase like protein, domain 1"/>
    <property type="match status" value="2"/>
</dbReference>
<evidence type="ECO:0000259" key="3">
    <source>
        <dbReference type="PROSITE" id="PS51464"/>
    </source>
</evidence>
<reference evidence="4 5" key="1">
    <citation type="journal article" date="2015" name="Nature">
        <title>rRNA introns, odd ribosomes, and small enigmatic genomes across a large radiation of phyla.</title>
        <authorList>
            <person name="Brown C.T."/>
            <person name="Hug L.A."/>
            <person name="Thomas B.C."/>
            <person name="Sharon I."/>
            <person name="Castelle C.J."/>
            <person name="Singh A."/>
            <person name="Wilkins M.J."/>
            <person name="Williams K.H."/>
            <person name="Banfield J.F."/>
        </authorList>
    </citation>
    <scope>NUCLEOTIDE SEQUENCE [LARGE SCALE GENOMIC DNA]</scope>
</reference>
<feature type="domain" description="SIS" evidence="3">
    <location>
        <begin position="26"/>
        <end position="177"/>
    </location>
</feature>
<dbReference type="SUPFAM" id="SSF53697">
    <property type="entry name" value="SIS domain"/>
    <property type="match status" value="1"/>
</dbReference>
<evidence type="ECO:0000256" key="2">
    <source>
        <dbReference type="ARBA" id="ARBA00023235"/>
    </source>
</evidence>
<gene>
    <name evidence="4" type="ORF">UR21_C0004G0070</name>
</gene>
<dbReference type="PROSITE" id="PS51464">
    <property type="entry name" value="SIS"/>
    <property type="match status" value="1"/>
</dbReference>
<dbReference type="Pfam" id="PF01380">
    <property type="entry name" value="SIS"/>
    <property type="match status" value="1"/>
</dbReference>
<evidence type="ECO:0000313" key="4">
    <source>
        <dbReference type="EMBL" id="KKP31934.1"/>
    </source>
</evidence>
<dbReference type="InterPro" id="IPR046348">
    <property type="entry name" value="SIS_dom_sf"/>
</dbReference>
<protein>
    <submittedName>
        <fullName evidence="4">Bifunctional phosphoglucose/phosphomannose isomerase</fullName>
    </submittedName>
</protein>
<dbReference type="GO" id="GO:0004347">
    <property type="term" value="F:glucose-6-phosphate isomerase activity"/>
    <property type="evidence" value="ECO:0007669"/>
    <property type="project" value="InterPro"/>
</dbReference>
<name>A0A0F9YKA8_9BACT</name>
<dbReference type="Proteomes" id="UP000034803">
    <property type="component" value="Unassembled WGS sequence"/>
</dbReference>
<proteinExistence type="inferred from homology"/>
<comment type="caution">
    <text evidence="4">The sequence shown here is derived from an EMBL/GenBank/DDBJ whole genome shotgun (WGS) entry which is preliminary data.</text>
</comment>
<dbReference type="InterPro" id="IPR001347">
    <property type="entry name" value="SIS_dom"/>
</dbReference>
<dbReference type="GO" id="GO:1901135">
    <property type="term" value="P:carbohydrate derivative metabolic process"/>
    <property type="evidence" value="ECO:0007669"/>
    <property type="project" value="InterPro"/>
</dbReference>
<comment type="similarity">
    <text evidence="1">Belongs to the PGI/PMI family.</text>
</comment>
<evidence type="ECO:0000313" key="5">
    <source>
        <dbReference type="Proteomes" id="UP000034803"/>
    </source>
</evidence>
<dbReference type="EMBL" id="LBOI01000004">
    <property type="protein sequence ID" value="KKP31934.1"/>
    <property type="molecule type" value="Genomic_DNA"/>
</dbReference>
<keyword evidence="2 4" id="KW-0413">Isomerase</keyword>
<dbReference type="InterPro" id="IPR019490">
    <property type="entry name" value="Glu6P/Mann6P_isomerase_C"/>
</dbReference>
<dbReference type="GO" id="GO:0097367">
    <property type="term" value="F:carbohydrate derivative binding"/>
    <property type="evidence" value="ECO:0007669"/>
    <property type="project" value="InterPro"/>
</dbReference>
<dbReference type="Pfam" id="PF10432">
    <property type="entry name" value="bact-PGI_C"/>
    <property type="match status" value="1"/>
</dbReference>
<dbReference type="GO" id="GO:0004476">
    <property type="term" value="F:mannose-6-phosphate isomerase activity"/>
    <property type="evidence" value="ECO:0007669"/>
    <property type="project" value="InterPro"/>
</dbReference>
<dbReference type="AlphaFoldDB" id="A0A0F9YKA8"/>
<evidence type="ECO:0000256" key="1">
    <source>
        <dbReference type="ARBA" id="ARBA00010523"/>
    </source>
</evidence>